<evidence type="ECO:0000256" key="1">
    <source>
        <dbReference type="SAM" id="Phobius"/>
    </source>
</evidence>
<feature type="transmembrane region" description="Helical" evidence="1">
    <location>
        <begin position="53"/>
        <end position="72"/>
    </location>
</feature>
<accession>A0A1S1PA66</accession>
<name>A0A1S1PA66_METEX</name>
<reference evidence="2 3" key="1">
    <citation type="submission" date="2016-10" db="EMBL/GenBank/DDBJ databases">
        <title>Draft genome sequence of Methylobacterium extorquens CP3, a seed endophyte of Crotalaria pumila with plant growth-promoting and metal tolerance properties.</title>
        <authorList>
            <person name="Sanchez-Lopez A.S."/>
            <person name="Van Hamme J.D."/>
            <person name="Thijs S."/>
            <person name="Mcammond B.M."/>
            <person name="Stevens V."/>
            <person name="Gonzalez-Chavez M.D.C."/>
            <person name="Vangronsveld J."/>
        </authorList>
    </citation>
    <scope>NUCLEOTIDE SEQUENCE [LARGE SCALE GENOMIC DNA]</scope>
    <source>
        <strain evidence="2 3">CP3</strain>
    </source>
</reference>
<evidence type="ECO:0000313" key="2">
    <source>
        <dbReference type="EMBL" id="OHV18057.1"/>
    </source>
</evidence>
<evidence type="ECO:0000313" key="3">
    <source>
        <dbReference type="Proteomes" id="UP000180215"/>
    </source>
</evidence>
<keyword evidence="1" id="KW-0472">Membrane</keyword>
<organism evidence="2 3">
    <name type="scientific">Methylorubrum extorquens</name>
    <name type="common">Methylobacterium dichloromethanicum</name>
    <name type="synonym">Methylobacterium extorquens</name>
    <dbReference type="NCBI Taxonomy" id="408"/>
    <lineage>
        <taxon>Bacteria</taxon>
        <taxon>Pseudomonadati</taxon>
        <taxon>Pseudomonadota</taxon>
        <taxon>Alphaproteobacteria</taxon>
        <taxon>Hyphomicrobiales</taxon>
        <taxon>Methylobacteriaceae</taxon>
        <taxon>Methylorubrum</taxon>
    </lineage>
</organism>
<comment type="caution">
    <text evidence="2">The sequence shown here is derived from an EMBL/GenBank/DDBJ whole genome shotgun (WGS) entry which is preliminary data.</text>
</comment>
<dbReference type="Proteomes" id="UP000180215">
    <property type="component" value="Unassembled WGS sequence"/>
</dbReference>
<dbReference type="EMBL" id="MNAO01000009">
    <property type="protein sequence ID" value="OHV18057.1"/>
    <property type="molecule type" value="Genomic_DNA"/>
</dbReference>
<protein>
    <submittedName>
        <fullName evidence="2">Uncharacterized protein</fullName>
    </submittedName>
</protein>
<sequence>MAHLDDPDLTGPDRVSLRRSIQAAFARPQRRWWPQDRLLACGRRHGIALLRGVLHPAVLVLLVIAGGWFELARRATPQIRRSVYPLTTILSRPDGFRMTYTFPANTWVPVERLEGDLAWVRVWDERQGYLHGAVWRAGLDLSPAP</sequence>
<gene>
    <name evidence="2" type="ORF">BK022_01705</name>
</gene>
<keyword evidence="1" id="KW-1133">Transmembrane helix</keyword>
<dbReference type="AlphaFoldDB" id="A0A1S1PA66"/>
<proteinExistence type="predicted"/>
<keyword evidence="1" id="KW-0812">Transmembrane</keyword>